<dbReference type="PANTHER" id="PTHR11319:SF35">
    <property type="entry name" value="OUTER MEMBRANE PROTEIN PMPC-RELATED"/>
    <property type="match status" value="1"/>
</dbReference>
<feature type="region of interest" description="Disordered" evidence="1">
    <location>
        <begin position="2799"/>
        <end position="2828"/>
    </location>
</feature>
<feature type="domain" description="Dystroglycan-type cadherin-like" evidence="3">
    <location>
        <begin position="1110"/>
        <end position="1211"/>
    </location>
</feature>
<keyword evidence="5" id="KW-1185">Reference proteome</keyword>
<organism evidence="4 5">
    <name type="scientific">Anaeramoeba flamelloides</name>
    <dbReference type="NCBI Taxonomy" id="1746091"/>
    <lineage>
        <taxon>Eukaryota</taxon>
        <taxon>Metamonada</taxon>
        <taxon>Anaeramoebidae</taxon>
        <taxon>Anaeramoeba</taxon>
    </lineage>
</organism>
<evidence type="ECO:0000313" key="5">
    <source>
        <dbReference type="Proteomes" id="UP001150062"/>
    </source>
</evidence>
<dbReference type="SUPFAM" id="SSF49313">
    <property type="entry name" value="Cadherin-like"/>
    <property type="match status" value="2"/>
</dbReference>
<dbReference type="InterPro" id="IPR009030">
    <property type="entry name" value="Growth_fac_rcpt_cys_sf"/>
</dbReference>
<dbReference type="Pfam" id="PF07699">
    <property type="entry name" value="Ephrin_rec_like"/>
    <property type="match status" value="2"/>
</dbReference>
<evidence type="ECO:0000256" key="1">
    <source>
        <dbReference type="SAM" id="MobiDB-lite"/>
    </source>
</evidence>
<dbReference type="SMART" id="SM01411">
    <property type="entry name" value="Ephrin_rec_like"/>
    <property type="match status" value="3"/>
</dbReference>
<feature type="transmembrane region" description="Helical" evidence="2">
    <location>
        <begin position="2301"/>
        <end position="2324"/>
    </location>
</feature>
<evidence type="ECO:0000256" key="2">
    <source>
        <dbReference type="SAM" id="Phobius"/>
    </source>
</evidence>
<protein>
    <submittedName>
        <fullName evidence="4">G protein-coupled receptor-related</fullName>
    </submittedName>
</protein>
<proteinExistence type="predicted"/>
<evidence type="ECO:0000313" key="4">
    <source>
        <dbReference type="EMBL" id="KAJ6248598.1"/>
    </source>
</evidence>
<sequence>MKSNLSHFHFYTGGLSPHSKCLYTTLEKTNPSVLVGDNQHIRSTFTKNNHLGFVWETKADTCSGSTDGDIYGRTYNLGSNVWYSDGFCVNTNTENGRQHSPHIAGTYEREFTITFDDNNGYDASGKGVYYAQHEYNGLLWNTASPTTPGSTTNDQQYINLANHPTDHGSIFCWTDITEDTIYLQKVVESYGELTKQWVGGKTVDKTSSNNVNCQIAHFGDAGFVVAWASDDGVYVQGFDIDGNSNINRHQPSDCGATSTSPFIEILYNGNYVVGCNKNNNIYFEVFDQGTSQDSQQVTSTGEQPQIATFKNNFVISFIDTSEEDNVVLAVYNETYQAAGELFLHDAKGDYVLNGDVSASPDGEMVVATWEDNNAVFYKWFDDQIRIHSDISNEIEVMWMHSGKSFAAGDSFYQENLYQIEITKANGDPLPSYFEFNQTENALYSHWDSGCNHTLEITIRGKTACGTYKEQNTTLILANNPPFFEGTFPDKEAYSEIVTIFSLDDLLINANPELENDGLHYTSTLEDGDPLPDWITFESSELKYTITNPSSSLIGATYHIKLNAIDTCETNINSTTFHLTIVDSKKAKPILPESEFEILNSTYDFLNYQMMTVTEKYHYLVWSEKRSEDTTDDYDMYDVYVQRFDQYLHEIGNKIRVNSNVTNNQTYPSMSFHNLGAYTEEEDDDVDDVDTFVDLSKIIILIVWQDNYLGDYDIQGQFFNGFLTPINDTFIISESTNGTQSKPLVSGISIDEDGVGLFEVWWSTDDENVPYRLRLKDIFTNGLMEKEEQVFQEINIPVFNYQVAGDGIDYFYLVYQMEYGGENLLIGSSYNGNPHIVVDPFTIYSSTDLGVDYSPTIDLHEDTVIVAWITGNESKQINIQMFPKSADPDPLGDSVVINMQEQYENYSPYISVVDDNFYCLTWVNNANSTSKIYYQIFRFVVKSDALANEYLTISTNNDDKLYENSLPTIVNYRSDQQIVLFKEMDKVNDIYKIKGRLVQSPKPKIQNIIKDKQFLINNEIELYISKNDFQNYDYETNFLEFNVDQTIIEGSQTFDVTIESDYIKLTSSGFTQTTIVQVEIIAENECSFRTRQYFLISMHDYEGNSCSGKEILANEIPTQSFDTTSIYFEFKLKKNIFYNSDNTNSDLVITASEQSESQLPDWIHFDNGDLKFWGMTPKTDTTLGITLNAINDCSKTNQAEFTIEFNTPEGCNSVLTEDKGIDNQKFKFNQQTVFTLPIDIFNQTKGYPVNNIRYTIAIDEETKLPDWVDYNYQYRLLTIGENNELGNYDLEITGTNECGNSKSITVNLQIFSNSGASSPIDIESLGNLSLACNEYFYIDTNSSFKDGNGNPCTYYIATVESDEPTPSWFQIDSQKIIYFGKTPLWPIDLDINIIGENEFGETRSVTINIKTYQEQIIYPSNHDFNITSPLSNDRYQLYVCKDDYQVYNQNNVILLNHKNNVQFITNPAEDCSNYEKDPNELIIDGHSTENANDKGLHLINSREIVFDYYLKRTDFKITFQNYRIRLEQQSSLIFNAQVTFQSFSSADPPIEIKDESMIVFYYLQFYDLNQEVINNNYIVSVINSNIFLDNFDLGDYASDNNDNYEINIVNEEFYDQKMIEFFNVGNLSNLRLESQINNNNDQDAELKTILHLSNSFIGNNLHISNSVIYLNNVDDLNTVNQLFLKGNIVSISHSDTTKTKLSILNTFDWSGGTLQNIEFTSREGCFFSLLGDQNKILSNSDLYLLDDSFFEWSNGDIHLYENSIIENNLNFYLNSDVGTIFSDGTLTKFKNKGNFIVNSPHPGFTFETQFYNDLVLEVDGFINFTYIYDGAQIAVIRINITDTNYKKLNDTGLDAFITISGLAFTLRNKIKLVMTDWTTQREEFGEEIYLIAFPNSKNTQLYDLEIVTDDLQLWELVYDLNNPRIGIKSLGCLPGSAAETKWSPCIECSPGSYSQAHTEAGTCEECGVGTYSPENGATSCELCPKGTYADTNGTAQCEVCASGTYSDTEGLSYCTECDFGHYQNATGQTECKVCATGSYSAQTGLEECKLCKTGTYQDVTGATGCIECGPGKHQNEIGQTTCEKCAYGEYQPNYGSKDCKSCDINAITLLRGSKSLEDCMCNIDYYGNNGGICTKCPTGGVCTKIGLEYPEADFGYWHSDVDPTDLRECLTDYACPGGAVNKCNTTLGYKGEVCSECTNEFYKLEDECEKCPENQAARIVLIFLALFIILGFGFVLAQKARNYFGSFTIGLSFLQIISIMYKLDLKWPSNLKSTFKFASIFNFNIEFLAVDCTVKFNFKQKWLTIMFTPFIFLGLLLFILVVTYLQSLFVEKYGYKLFNKYPNLFREPSTSTDNIFIYPILWIRYQFSRILTHGFSEQERKDLFNNLINAYSILLSLLYLFIALTIFEFFDCTQIGTTNKYFLDSDPSLLCFEGWWWKYFPVAIFFGVLYILGIVLLLSWALWYYSKKIDEVTFNKRFGLLCVRYTKDYYFWEILVMLRKLFLVVFDVFLTLHPMPQVILCIVILFIALILQYEVNPYSGNKNNTLELVLLFVSEIVLFSGLIFVSKDFKTEAMKNKVGIVVIIIIIVSIGIICVIIFFEVRHRFRVVSGKDHDEIEDMKQIYSGKAIIDFLDKKPNLTKLVSWICTLPPSYGKKSVKLLTLVSNSLQHLESDVTRQILIGDDTVKNKQKHSKALKEKTSQRVSRIKLWFHKVWNKDLVTILVRWYHHKASIKHKYYLIGIFRNYFQYITSQHMESLTQRTRTRTKSIKLIPITRINKRLSMNQSSRNILKEEKQKIKTLRNNEKNNWTHDISSSDTSSTDEQEKWKDF</sequence>
<dbReference type="CDD" id="cd00185">
    <property type="entry name" value="TNFRSF"/>
    <property type="match status" value="1"/>
</dbReference>
<keyword evidence="2" id="KW-0812">Transmembrane</keyword>
<dbReference type="Gene3D" id="2.60.40.10">
    <property type="entry name" value="Immunoglobulins"/>
    <property type="match status" value="2"/>
</dbReference>
<dbReference type="Gene3D" id="2.10.50.10">
    <property type="entry name" value="Tumor Necrosis Factor Receptor, subunit A, domain 2"/>
    <property type="match status" value="3"/>
</dbReference>
<comment type="caution">
    <text evidence="4">The sequence shown here is derived from an EMBL/GenBank/DDBJ whole genome shotgun (WGS) entry which is preliminary data.</text>
</comment>
<dbReference type="SUPFAM" id="SSF69322">
    <property type="entry name" value="Tricorn protease domain 2"/>
    <property type="match status" value="1"/>
</dbReference>
<gene>
    <name evidence="4" type="ORF">M0813_17567</name>
</gene>
<feature type="transmembrane region" description="Helical" evidence="2">
    <location>
        <begin position="2516"/>
        <end position="2532"/>
    </location>
</feature>
<dbReference type="InterPro" id="IPR006644">
    <property type="entry name" value="Cadg"/>
</dbReference>
<dbReference type="Proteomes" id="UP001150062">
    <property type="component" value="Unassembled WGS sequence"/>
</dbReference>
<feature type="transmembrane region" description="Helical" evidence="2">
    <location>
        <begin position="2242"/>
        <end position="2260"/>
    </location>
</feature>
<feature type="transmembrane region" description="Helical" evidence="2">
    <location>
        <begin position="2441"/>
        <end position="2464"/>
    </location>
</feature>
<dbReference type="Pfam" id="PF06011">
    <property type="entry name" value="TRP"/>
    <property type="match status" value="1"/>
</dbReference>
<dbReference type="PANTHER" id="PTHR11319">
    <property type="entry name" value="G PROTEIN-COUPLED RECEPTOR-RELATED"/>
    <property type="match status" value="1"/>
</dbReference>
<dbReference type="SUPFAM" id="SSF57184">
    <property type="entry name" value="Growth factor receptor domain"/>
    <property type="match status" value="1"/>
</dbReference>
<feature type="transmembrane region" description="Helical" evidence="2">
    <location>
        <begin position="2544"/>
        <end position="2565"/>
    </location>
</feature>
<reference evidence="4" key="1">
    <citation type="submission" date="2022-08" db="EMBL/GenBank/DDBJ databases">
        <title>Novel sulfate-reducing endosymbionts in the free-living metamonad Anaeramoeba.</title>
        <authorList>
            <person name="Jerlstrom-Hultqvist J."/>
            <person name="Cepicka I."/>
            <person name="Gallot-Lavallee L."/>
            <person name="Salas-Leiva D."/>
            <person name="Curtis B.A."/>
            <person name="Zahonova K."/>
            <person name="Pipaliya S."/>
            <person name="Dacks J."/>
            <person name="Roger A.J."/>
        </authorList>
    </citation>
    <scope>NUCLEOTIDE SEQUENCE</scope>
    <source>
        <strain evidence="4">Schooner1</strain>
    </source>
</reference>
<name>A0ABQ8YVA3_9EUKA</name>
<keyword evidence="2" id="KW-0472">Membrane</keyword>
<dbReference type="InterPro" id="IPR010308">
    <property type="entry name" value="TRP_C"/>
</dbReference>
<accession>A0ABQ8YVA3</accession>
<keyword evidence="4" id="KW-0675">Receptor</keyword>
<keyword evidence="2" id="KW-1133">Transmembrane helix</keyword>
<dbReference type="SMART" id="SM00736">
    <property type="entry name" value="CADG"/>
    <property type="match status" value="1"/>
</dbReference>
<dbReference type="EMBL" id="JAOAOG010000110">
    <property type="protein sequence ID" value="KAJ6248598.1"/>
    <property type="molecule type" value="Genomic_DNA"/>
</dbReference>
<dbReference type="InterPro" id="IPR015919">
    <property type="entry name" value="Cadherin-like_sf"/>
</dbReference>
<feature type="transmembrane region" description="Helical" evidence="2">
    <location>
        <begin position="2215"/>
        <end position="2235"/>
    </location>
</feature>
<evidence type="ECO:0000259" key="3">
    <source>
        <dbReference type="SMART" id="SM00736"/>
    </source>
</evidence>
<dbReference type="InterPro" id="IPR013783">
    <property type="entry name" value="Ig-like_fold"/>
</dbReference>
<dbReference type="InterPro" id="IPR011641">
    <property type="entry name" value="Tyr-kin_ephrin_A/B_rcpt-like"/>
</dbReference>
<feature type="transmembrane region" description="Helical" evidence="2">
    <location>
        <begin position="2577"/>
        <end position="2598"/>
    </location>
</feature>
<feature type="transmembrane region" description="Helical" evidence="2">
    <location>
        <begin position="2389"/>
        <end position="2409"/>
    </location>
</feature>